<sequence>MNNFISKVSLPDASLSKRSNADHIGVGIASFVFVVCFMIFLIVYCQRRRRRMDTKKCDDLEGIQQMRRSLGNQTMNNGNPEQQNNSSRSLNPIQSIYDFVPPYNVTADEKIDLGYYDSDWKFHSIDNIKLPSTPEKAQVRQ</sequence>
<dbReference type="HOGENOM" id="CLU_125547_0_0_1"/>
<evidence type="ECO:0000313" key="3">
    <source>
        <dbReference type="EMBL" id="EER34970.1"/>
    </source>
</evidence>
<keyword evidence="2" id="KW-0472">Membrane</keyword>
<keyword evidence="2" id="KW-0812">Transmembrane</keyword>
<accession>C5M7K0</accession>
<dbReference type="KEGG" id="ctp:CTRG_01832"/>
<dbReference type="EMBL" id="GG692396">
    <property type="protein sequence ID" value="EER34970.1"/>
    <property type="molecule type" value="Genomic_DNA"/>
</dbReference>
<evidence type="ECO:0000256" key="2">
    <source>
        <dbReference type="SAM" id="Phobius"/>
    </source>
</evidence>
<evidence type="ECO:0000256" key="1">
    <source>
        <dbReference type="SAM" id="MobiDB-lite"/>
    </source>
</evidence>
<proteinExistence type="predicted"/>
<protein>
    <submittedName>
        <fullName evidence="3">Uncharacterized protein</fullName>
    </submittedName>
</protein>
<dbReference type="AlphaFoldDB" id="C5M7K0"/>
<keyword evidence="2" id="KW-1133">Transmembrane helix</keyword>
<dbReference type="GeneID" id="8300095"/>
<evidence type="ECO:0000313" key="4">
    <source>
        <dbReference type="Proteomes" id="UP000002037"/>
    </source>
</evidence>
<feature type="region of interest" description="Disordered" evidence="1">
    <location>
        <begin position="68"/>
        <end position="90"/>
    </location>
</feature>
<reference evidence="3 4" key="1">
    <citation type="journal article" date="2009" name="Nature">
        <title>Evolution of pathogenicity and sexual reproduction in eight Candida genomes.</title>
        <authorList>
            <person name="Butler G."/>
            <person name="Rasmussen M.D."/>
            <person name="Lin M.F."/>
            <person name="Santos M.A."/>
            <person name="Sakthikumar S."/>
            <person name="Munro C.A."/>
            <person name="Rheinbay E."/>
            <person name="Grabherr M."/>
            <person name="Forche A."/>
            <person name="Reedy J.L."/>
            <person name="Agrafioti I."/>
            <person name="Arnaud M.B."/>
            <person name="Bates S."/>
            <person name="Brown A.J."/>
            <person name="Brunke S."/>
            <person name="Costanzo M.C."/>
            <person name="Fitzpatrick D.A."/>
            <person name="de Groot P.W."/>
            <person name="Harris D."/>
            <person name="Hoyer L.L."/>
            <person name="Hube B."/>
            <person name="Klis F.M."/>
            <person name="Kodira C."/>
            <person name="Lennard N."/>
            <person name="Logue M.E."/>
            <person name="Martin R."/>
            <person name="Neiman A.M."/>
            <person name="Nikolaou E."/>
            <person name="Quail M.A."/>
            <person name="Quinn J."/>
            <person name="Santos M.C."/>
            <person name="Schmitzberger F.F."/>
            <person name="Sherlock G."/>
            <person name="Shah P."/>
            <person name="Silverstein K.A."/>
            <person name="Skrzypek M.S."/>
            <person name="Soll D."/>
            <person name="Staggs R."/>
            <person name="Stansfield I."/>
            <person name="Stumpf M.P."/>
            <person name="Sudbery P.E."/>
            <person name="Srikantha T."/>
            <person name="Zeng Q."/>
            <person name="Berman J."/>
            <person name="Berriman M."/>
            <person name="Heitman J."/>
            <person name="Gow N.A."/>
            <person name="Lorenz M.C."/>
            <person name="Birren B.W."/>
            <person name="Kellis M."/>
            <person name="Cuomo C.A."/>
        </authorList>
    </citation>
    <scope>NUCLEOTIDE SEQUENCE [LARGE SCALE GENOMIC DNA]</scope>
    <source>
        <strain evidence="4">ATCC MYA-3404 / T1</strain>
    </source>
</reference>
<name>C5M7K0_CANTT</name>
<dbReference type="OrthoDB" id="10546826at2759"/>
<feature type="transmembrane region" description="Helical" evidence="2">
    <location>
        <begin position="24"/>
        <end position="45"/>
    </location>
</feature>
<dbReference type="Proteomes" id="UP000002037">
    <property type="component" value="Unassembled WGS sequence"/>
</dbReference>
<organism evidence="3 4">
    <name type="scientific">Candida tropicalis (strain ATCC MYA-3404 / T1)</name>
    <name type="common">Yeast</name>
    <dbReference type="NCBI Taxonomy" id="294747"/>
    <lineage>
        <taxon>Eukaryota</taxon>
        <taxon>Fungi</taxon>
        <taxon>Dikarya</taxon>
        <taxon>Ascomycota</taxon>
        <taxon>Saccharomycotina</taxon>
        <taxon>Pichiomycetes</taxon>
        <taxon>Debaryomycetaceae</taxon>
        <taxon>Candida/Lodderomyces clade</taxon>
        <taxon>Candida</taxon>
    </lineage>
</organism>
<keyword evidence="4" id="KW-1185">Reference proteome</keyword>
<gene>
    <name evidence="3" type="ORF">CTRG_01832</name>
</gene>
<dbReference type="RefSeq" id="XP_002547525.1">
    <property type="nucleotide sequence ID" value="XM_002547479.1"/>
</dbReference>
<dbReference type="VEuPathDB" id="FungiDB:CTRG_01832"/>